<dbReference type="EMBL" id="LJCR01001481">
    <property type="protein sequence ID" value="KPV50277.1"/>
    <property type="molecule type" value="Genomic_DNA"/>
</dbReference>
<accession>A0A0N8PRL7</accession>
<dbReference type="AlphaFoldDB" id="A0A0N8PRL7"/>
<evidence type="ECO:0000313" key="2">
    <source>
        <dbReference type="EMBL" id="KPV50277.1"/>
    </source>
</evidence>
<keyword evidence="1" id="KW-1133">Transmembrane helix</keyword>
<dbReference type="Proteomes" id="UP000050509">
    <property type="component" value="Unassembled WGS sequence"/>
</dbReference>
<organism evidence="2 3">
    <name type="scientific">Kouleothrix aurantiaca</name>
    <dbReference type="NCBI Taxonomy" id="186479"/>
    <lineage>
        <taxon>Bacteria</taxon>
        <taxon>Bacillati</taxon>
        <taxon>Chloroflexota</taxon>
        <taxon>Chloroflexia</taxon>
        <taxon>Chloroflexales</taxon>
        <taxon>Roseiflexineae</taxon>
        <taxon>Roseiflexaceae</taxon>
        <taxon>Kouleothrix</taxon>
    </lineage>
</organism>
<evidence type="ECO:0000313" key="3">
    <source>
        <dbReference type="Proteomes" id="UP000050509"/>
    </source>
</evidence>
<reference evidence="2 3" key="1">
    <citation type="submission" date="2015-09" db="EMBL/GenBank/DDBJ databases">
        <title>Draft genome sequence of Kouleothrix aurantiaca JCM 19913.</title>
        <authorList>
            <person name="Hemp J."/>
        </authorList>
    </citation>
    <scope>NUCLEOTIDE SEQUENCE [LARGE SCALE GENOMIC DNA]</scope>
    <source>
        <strain evidence="2 3">COM-B</strain>
    </source>
</reference>
<protein>
    <submittedName>
        <fullName evidence="2">Uncharacterized protein</fullName>
    </submittedName>
</protein>
<comment type="caution">
    <text evidence="2">The sequence shown here is derived from an EMBL/GenBank/DDBJ whole genome shotgun (WGS) entry which is preliminary data.</text>
</comment>
<proteinExistence type="predicted"/>
<gene>
    <name evidence="2" type="ORF">SE17_27865</name>
</gene>
<sequence length="63" mass="6942">METNRSKRYALFAIGAALGSAFGLIIGSLLTFWIGEGTLRAIQRGLRRLTGGDDRPNFEMLLQ</sequence>
<keyword evidence="1" id="KW-0812">Transmembrane</keyword>
<feature type="transmembrane region" description="Helical" evidence="1">
    <location>
        <begin position="9"/>
        <end position="34"/>
    </location>
</feature>
<evidence type="ECO:0000256" key="1">
    <source>
        <dbReference type="SAM" id="Phobius"/>
    </source>
</evidence>
<keyword evidence="1" id="KW-0472">Membrane</keyword>
<keyword evidence="3" id="KW-1185">Reference proteome</keyword>
<dbReference type="PATRIC" id="fig|186479.3.peg.1944"/>
<name>A0A0N8PRL7_9CHLR</name>